<feature type="domain" description="Major facilitator superfamily (MFS) profile" evidence="5">
    <location>
        <begin position="9"/>
        <end position="384"/>
    </location>
</feature>
<dbReference type="EMBL" id="QPIX01000013">
    <property type="protein sequence ID" value="RCW20627.1"/>
    <property type="molecule type" value="Genomic_DNA"/>
</dbReference>
<name>A0A6I7HIT5_9HYPH</name>
<evidence type="ECO:0000256" key="1">
    <source>
        <dbReference type="ARBA" id="ARBA00022692"/>
    </source>
</evidence>
<keyword evidence="7" id="KW-1185">Reference proteome</keyword>
<dbReference type="GO" id="GO:0022857">
    <property type="term" value="F:transmembrane transporter activity"/>
    <property type="evidence" value="ECO:0007669"/>
    <property type="project" value="InterPro"/>
</dbReference>
<dbReference type="InterPro" id="IPR020846">
    <property type="entry name" value="MFS_dom"/>
</dbReference>
<feature type="transmembrane region" description="Helical" evidence="4">
    <location>
        <begin position="305"/>
        <end position="324"/>
    </location>
</feature>
<evidence type="ECO:0000259" key="5">
    <source>
        <dbReference type="PROSITE" id="PS50850"/>
    </source>
</evidence>
<evidence type="ECO:0000256" key="4">
    <source>
        <dbReference type="SAM" id="Phobius"/>
    </source>
</evidence>
<evidence type="ECO:0000256" key="2">
    <source>
        <dbReference type="ARBA" id="ARBA00022989"/>
    </source>
</evidence>
<keyword evidence="2 4" id="KW-1133">Transmembrane helix</keyword>
<keyword evidence="1 4" id="KW-0812">Transmembrane</keyword>
<feature type="transmembrane region" description="Helical" evidence="4">
    <location>
        <begin position="165"/>
        <end position="188"/>
    </location>
</feature>
<feature type="transmembrane region" description="Helical" evidence="4">
    <location>
        <begin position="361"/>
        <end position="379"/>
    </location>
</feature>
<organism evidence="6 7">
    <name type="scientific">Ciceribacter lividus</name>
    <dbReference type="NCBI Taxonomy" id="1197950"/>
    <lineage>
        <taxon>Bacteria</taxon>
        <taxon>Pseudomonadati</taxon>
        <taxon>Pseudomonadota</taxon>
        <taxon>Alphaproteobacteria</taxon>
        <taxon>Hyphomicrobiales</taxon>
        <taxon>Rhizobiaceae</taxon>
        <taxon>Ciceribacter</taxon>
    </lineage>
</organism>
<keyword evidence="3 4" id="KW-0472">Membrane</keyword>
<proteinExistence type="predicted"/>
<dbReference type="Proteomes" id="UP000252582">
    <property type="component" value="Unassembled WGS sequence"/>
</dbReference>
<feature type="transmembrane region" description="Helical" evidence="4">
    <location>
        <begin position="12"/>
        <end position="31"/>
    </location>
</feature>
<feature type="transmembrane region" description="Helical" evidence="4">
    <location>
        <begin position="134"/>
        <end position="159"/>
    </location>
</feature>
<dbReference type="InterPro" id="IPR011701">
    <property type="entry name" value="MFS"/>
</dbReference>
<feature type="transmembrane region" description="Helical" evidence="4">
    <location>
        <begin position="277"/>
        <end position="299"/>
    </location>
</feature>
<feature type="transmembrane region" description="Helical" evidence="4">
    <location>
        <begin position="37"/>
        <end position="63"/>
    </location>
</feature>
<reference evidence="6 7" key="1">
    <citation type="submission" date="2018-07" db="EMBL/GenBank/DDBJ databases">
        <title>Genomic Encyclopedia of Type Strains, Phase IV (KMG-IV): sequencing the most valuable type-strain genomes for metagenomic binning, comparative biology and taxonomic classification.</title>
        <authorList>
            <person name="Goeker M."/>
        </authorList>
    </citation>
    <scope>NUCLEOTIDE SEQUENCE [LARGE SCALE GENOMIC DNA]</scope>
    <source>
        <strain evidence="6 7">DSM 25528</strain>
    </source>
</reference>
<dbReference type="InterPro" id="IPR036259">
    <property type="entry name" value="MFS_trans_sf"/>
</dbReference>
<evidence type="ECO:0000313" key="6">
    <source>
        <dbReference type="EMBL" id="RCW20627.1"/>
    </source>
</evidence>
<dbReference type="PROSITE" id="PS50850">
    <property type="entry name" value="MFS"/>
    <property type="match status" value="1"/>
</dbReference>
<dbReference type="Gene3D" id="1.20.1250.20">
    <property type="entry name" value="MFS general substrate transporter like domains"/>
    <property type="match status" value="1"/>
</dbReference>
<sequence>MTKLNSWGGQATLSIGHMAGMIDLAALPLWIGSLMKFYGLAAPQAGLTVTAFLAAVVVSSIMFAPMFTRLKHRIFACLGYCVAACAFLAASWLPVSPDSLAGFMLLHAVAGLGVGAALSVTHGAMGRSANPHRLFGIANVAMGVLAVIMFAVLPGIIAAYGGQTIFRAFAITMTFGAIMALLFFPDVPRAEVLVSGKRVVIVKKPLPKAAWLTIGTIVCIALNQAMVFAFVERIGDMRNFGENAVQSVLIVTGFVNLLPGILAALLQKKFAPVNVGIVGPILQAVFALSVTGATTFAFFAVPATLYVALVIFSHTFMFGLLSSVDETGRAVAATPAMMMIGSAAGPALGGFIVAAVGYPGLGWAVTGFAIVAVTFMLLTRRDIARRPEQVAVVAT</sequence>
<gene>
    <name evidence="6" type="ORF">DFR48_11381</name>
</gene>
<dbReference type="SUPFAM" id="SSF103473">
    <property type="entry name" value="MFS general substrate transporter"/>
    <property type="match status" value="1"/>
</dbReference>
<evidence type="ECO:0000256" key="3">
    <source>
        <dbReference type="ARBA" id="ARBA00023136"/>
    </source>
</evidence>
<protein>
    <submittedName>
        <fullName evidence="6">Putative MFS family arabinose efflux permease</fullName>
    </submittedName>
</protein>
<feature type="transmembrane region" description="Helical" evidence="4">
    <location>
        <begin position="243"/>
        <end position="265"/>
    </location>
</feature>
<evidence type="ECO:0000313" key="7">
    <source>
        <dbReference type="Proteomes" id="UP000252582"/>
    </source>
</evidence>
<feature type="transmembrane region" description="Helical" evidence="4">
    <location>
        <begin position="101"/>
        <end position="122"/>
    </location>
</feature>
<feature type="transmembrane region" description="Helical" evidence="4">
    <location>
        <begin position="75"/>
        <end position="95"/>
    </location>
</feature>
<comment type="caution">
    <text evidence="6">The sequence shown here is derived from an EMBL/GenBank/DDBJ whole genome shotgun (WGS) entry which is preliminary data.</text>
</comment>
<dbReference type="Pfam" id="PF07690">
    <property type="entry name" value="MFS_1"/>
    <property type="match status" value="1"/>
</dbReference>
<feature type="transmembrane region" description="Helical" evidence="4">
    <location>
        <begin position="209"/>
        <end position="231"/>
    </location>
</feature>
<feature type="transmembrane region" description="Helical" evidence="4">
    <location>
        <begin position="336"/>
        <end position="355"/>
    </location>
</feature>
<accession>A0A6I7HIT5</accession>
<dbReference type="AlphaFoldDB" id="A0A6I7HIT5"/>